<evidence type="ECO:0000256" key="10">
    <source>
        <dbReference type="ARBA" id="ARBA00022842"/>
    </source>
</evidence>
<evidence type="ECO:0000256" key="8">
    <source>
        <dbReference type="ARBA" id="ARBA00022723"/>
    </source>
</evidence>
<dbReference type="HAMAP" id="MF_01113">
    <property type="entry name" value="DNApol_IV"/>
    <property type="match status" value="1"/>
</dbReference>
<feature type="site" description="Substrate discrimination" evidence="15">
    <location>
        <position position="38"/>
    </location>
</feature>
<comment type="catalytic activity">
    <reaction evidence="14 15">
        <text>DNA(n) + a 2'-deoxyribonucleoside 5'-triphosphate = DNA(n+1) + diphosphate</text>
        <dbReference type="Rhea" id="RHEA:22508"/>
        <dbReference type="Rhea" id="RHEA-COMP:17339"/>
        <dbReference type="Rhea" id="RHEA-COMP:17340"/>
        <dbReference type="ChEBI" id="CHEBI:33019"/>
        <dbReference type="ChEBI" id="CHEBI:61560"/>
        <dbReference type="ChEBI" id="CHEBI:173112"/>
        <dbReference type="EC" id="2.7.7.7"/>
    </reaction>
</comment>
<sequence length="375" mass="41814">MEDDPGRRRLHFHRSPNPLCTQMPADRKIIHIDCDCFYASIEMRDTPAWRGIPLAVGGRPDSRGVIATCNYEARQFGIHSAMSSRRALTLCPRLLIVPPDMARYREASNRIMQIYGDYTSRIEPLSLDEAYLDVTGQPHCRGSATLMAKAIRDRIRQEIGITASAGIAPNKFLAKVASDWNKPDGQKVILPHEIDAFVAALPVGKVPGIGKVTAERMKRMGILTCGDLRQWSLAELLHQFGRFGERLHRLARGEDEREVSVDRVRKSVSVEETYATDLPDLAACLQALPELLERLRERLGRAGNPPFRGIVCKLKFADFTQTTVEQIGSAFDDAHFAQLMQMGFARGEQPVRLLGVGVKLAEEEATIAAQLPLFD</sequence>
<comment type="caution">
    <text evidence="17">The sequence shown here is derived from an EMBL/GenBank/DDBJ whole genome shotgun (WGS) entry which is preliminary data.</text>
</comment>
<dbReference type="NCBIfam" id="NF002677">
    <property type="entry name" value="PRK02406.1"/>
    <property type="match status" value="1"/>
</dbReference>
<dbReference type="InterPro" id="IPR053848">
    <property type="entry name" value="IMS_HHH_1"/>
</dbReference>
<evidence type="ECO:0000256" key="3">
    <source>
        <dbReference type="ARBA" id="ARBA00022457"/>
    </source>
</evidence>
<dbReference type="GO" id="GO:0005829">
    <property type="term" value="C:cytosol"/>
    <property type="evidence" value="ECO:0007669"/>
    <property type="project" value="TreeGrafter"/>
</dbReference>
<keyword evidence="6 15" id="KW-0548">Nucleotidyltransferase</keyword>
<evidence type="ECO:0000256" key="11">
    <source>
        <dbReference type="ARBA" id="ARBA00022932"/>
    </source>
</evidence>
<dbReference type="FunFam" id="1.10.150.20:FF:000019">
    <property type="entry name" value="DNA polymerase IV"/>
    <property type="match status" value="1"/>
</dbReference>
<dbReference type="Pfam" id="PF21999">
    <property type="entry name" value="IMS_HHH_1"/>
    <property type="match status" value="1"/>
</dbReference>
<feature type="binding site" evidence="15">
    <location>
        <position position="33"/>
    </location>
    <ligand>
        <name>Mg(2+)</name>
        <dbReference type="ChEBI" id="CHEBI:18420"/>
    </ligand>
</feature>
<evidence type="ECO:0000259" key="16">
    <source>
        <dbReference type="PROSITE" id="PS50173"/>
    </source>
</evidence>
<dbReference type="InterPro" id="IPR043128">
    <property type="entry name" value="Rev_trsase/Diguanyl_cyclase"/>
</dbReference>
<evidence type="ECO:0000256" key="2">
    <source>
        <dbReference type="ARBA" id="ARBA00010945"/>
    </source>
</evidence>
<dbReference type="InterPro" id="IPR036775">
    <property type="entry name" value="DNA_pol_Y-fam_lit_finger_sf"/>
</dbReference>
<evidence type="ECO:0000256" key="7">
    <source>
        <dbReference type="ARBA" id="ARBA00022705"/>
    </source>
</evidence>
<dbReference type="GO" id="GO:0003684">
    <property type="term" value="F:damaged DNA binding"/>
    <property type="evidence" value="ECO:0007669"/>
    <property type="project" value="InterPro"/>
</dbReference>
<keyword evidence="12 15" id="KW-0238">DNA-binding</keyword>
<dbReference type="GO" id="GO:0000287">
    <property type="term" value="F:magnesium ion binding"/>
    <property type="evidence" value="ECO:0007669"/>
    <property type="project" value="UniProtKB-UniRule"/>
</dbReference>
<keyword evidence="7 15" id="KW-0235">DNA replication</keyword>
<dbReference type="Gene3D" id="1.10.150.20">
    <property type="entry name" value="5' to 3' exonuclease, C-terminal subdomain"/>
    <property type="match status" value="1"/>
</dbReference>
<dbReference type="EMBL" id="SNZP01000011">
    <property type="protein sequence ID" value="TDR76541.1"/>
    <property type="molecule type" value="Genomic_DNA"/>
</dbReference>
<feature type="binding site" evidence="15">
    <location>
        <position position="128"/>
    </location>
    <ligand>
        <name>Mg(2+)</name>
        <dbReference type="ChEBI" id="CHEBI:18420"/>
    </ligand>
</feature>
<protein>
    <recommendedName>
        <fullName evidence="15">DNA polymerase IV</fullName>
        <shortName evidence="15">Pol IV</shortName>
        <ecNumber evidence="15">2.7.7.7</ecNumber>
    </recommendedName>
</protein>
<evidence type="ECO:0000256" key="5">
    <source>
        <dbReference type="ARBA" id="ARBA00022679"/>
    </source>
</evidence>
<dbReference type="FunFam" id="3.40.1170.60:FF:000001">
    <property type="entry name" value="DNA polymerase IV"/>
    <property type="match status" value="1"/>
</dbReference>
<dbReference type="GO" id="GO:0009432">
    <property type="term" value="P:SOS response"/>
    <property type="evidence" value="ECO:0007669"/>
    <property type="project" value="TreeGrafter"/>
</dbReference>
<comment type="similarity">
    <text evidence="2 15">Belongs to the DNA polymerase type-Y family.</text>
</comment>
<accession>A0A4R7B1F3</accession>
<comment type="cofactor">
    <cofactor evidence="15">
        <name>Mg(2+)</name>
        <dbReference type="ChEBI" id="CHEBI:18420"/>
    </cofactor>
    <text evidence="15">Binds 2 magnesium ions per subunit.</text>
</comment>
<dbReference type="InterPro" id="IPR017961">
    <property type="entry name" value="DNA_pol_Y-fam_little_finger"/>
</dbReference>
<dbReference type="GO" id="GO:0003887">
    <property type="term" value="F:DNA-directed DNA polymerase activity"/>
    <property type="evidence" value="ECO:0007669"/>
    <property type="project" value="UniProtKB-UniRule"/>
</dbReference>
<dbReference type="CDD" id="cd03586">
    <property type="entry name" value="PolY_Pol_IV_kappa"/>
    <property type="match status" value="1"/>
</dbReference>
<dbReference type="InterPro" id="IPR050116">
    <property type="entry name" value="DNA_polymerase-Y"/>
</dbReference>
<keyword evidence="13 15" id="KW-0234">DNA repair</keyword>
<proteinExistence type="inferred from homology"/>
<keyword evidence="9 15" id="KW-0227">DNA damage</keyword>
<dbReference type="GO" id="GO:0006261">
    <property type="term" value="P:DNA-templated DNA replication"/>
    <property type="evidence" value="ECO:0007669"/>
    <property type="project" value="UniProtKB-UniRule"/>
</dbReference>
<dbReference type="PANTHER" id="PTHR11076">
    <property type="entry name" value="DNA REPAIR POLYMERASE UMUC / TRANSFERASE FAMILY MEMBER"/>
    <property type="match status" value="1"/>
</dbReference>
<evidence type="ECO:0000256" key="14">
    <source>
        <dbReference type="ARBA" id="ARBA00049244"/>
    </source>
</evidence>
<keyword evidence="3 15" id="KW-0515">Mutator protein</keyword>
<dbReference type="EC" id="2.7.7.7" evidence="15"/>
<dbReference type="GO" id="GO:0006281">
    <property type="term" value="P:DNA repair"/>
    <property type="evidence" value="ECO:0007669"/>
    <property type="project" value="UniProtKB-UniRule"/>
</dbReference>
<dbReference type="Gene3D" id="3.30.70.270">
    <property type="match status" value="1"/>
</dbReference>
<feature type="active site" evidence="15">
    <location>
        <position position="129"/>
    </location>
</feature>
<comment type="subunit">
    <text evidence="15">Monomer.</text>
</comment>
<dbReference type="Proteomes" id="UP000295611">
    <property type="component" value="Unassembled WGS sequence"/>
</dbReference>
<evidence type="ECO:0000256" key="13">
    <source>
        <dbReference type="ARBA" id="ARBA00023204"/>
    </source>
</evidence>
<dbReference type="GO" id="GO:0042276">
    <property type="term" value="P:error-prone translesion synthesis"/>
    <property type="evidence" value="ECO:0007669"/>
    <property type="project" value="TreeGrafter"/>
</dbReference>
<dbReference type="Gene3D" id="3.40.1170.60">
    <property type="match status" value="1"/>
</dbReference>
<dbReference type="PROSITE" id="PS50173">
    <property type="entry name" value="UMUC"/>
    <property type="match status" value="1"/>
</dbReference>
<keyword evidence="4 15" id="KW-0963">Cytoplasm</keyword>
<name>A0A4R7B1F3_9NEIS</name>
<dbReference type="Pfam" id="PF00817">
    <property type="entry name" value="IMS"/>
    <property type="match status" value="1"/>
</dbReference>
<gene>
    <name evidence="15" type="primary">dinB</name>
    <name evidence="17" type="ORF">DFP86_111124</name>
</gene>
<evidence type="ECO:0000256" key="1">
    <source>
        <dbReference type="ARBA" id="ARBA00004496"/>
    </source>
</evidence>
<dbReference type="InterPro" id="IPR022880">
    <property type="entry name" value="DNApol_IV"/>
</dbReference>
<dbReference type="SUPFAM" id="SSF100879">
    <property type="entry name" value="Lesion bypass DNA polymerase (Y-family), little finger domain"/>
    <property type="match status" value="1"/>
</dbReference>
<feature type="domain" description="UmuC" evidence="16">
    <location>
        <begin position="29"/>
        <end position="210"/>
    </location>
</feature>
<evidence type="ECO:0000256" key="12">
    <source>
        <dbReference type="ARBA" id="ARBA00023125"/>
    </source>
</evidence>
<keyword evidence="8 15" id="KW-0479">Metal-binding</keyword>
<evidence type="ECO:0000256" key="6">
    <source>
        <dbReference type="ARBA" id="ARBA00022695"/>
    </source>
</evidence>
<dbReference type="InterPro" id="IPR043502">
    <property type="entry name" value="DNA/RNA_pol_sf"/>
</dbReference>
<keyword evidence="11 15" id="KW-0239">DNA-directed DNA polymerase</keyword>
<dbReference type="PANTHER" id="PTHR11076:SF33">
    <property type="entry name" value="DNA POLYMERASE KAPPA"/>
    <property type="match status" value="1"/>
</dbReference>
<dbReference type="Gene3D" id="3.30.1490.100">
    <property type="entry name" value="DNA polymerase, Y-family, little finger domain"/>
    <property type="match status" value="1"/>
</dbReference>
<dbReference type="AlphaFoldDB" id="A0A4R7B1F3"/>
<evidence type="ECO:0000313" key="18">
    <source>
        <dbReference type="Proteomes" id="UP000295611"/>
    </source>
</evidence>
<dbReference type="Pfam" id="PF11799">
    <property type="entry name" value="IMS_C"/>
    <property type="match status" value="1"/>
</dbReference>
<keyword evidence="18" id="KW-1185">Reference proteome</keyword>
<comment type="function">
    <text evidence="15">Poorly processive, error-prone DNA polymerase involved in untargeted mutagenesis. Copies undamaged DNA at stalled replication forks, which arise in vivo from mismatched or misaligned primer ends. These misaligned primers can be extended by PolIV. Exhibits no 3'-5' exonuclease (proofreading) activity. May be involved in translesional synthesis, in conjunction with the beta clamp from PolIII.</text>
</comment>
<keyword evidence="10 15" id="KW-0460">Magnesium</keyword>
<keyword evidence="5 15" id="KW-0808">Transferase</keyword>
<evidence type="ECO:0000256" key="9">
    <source>
        <dbReference type="ARBA" id="ARBA00022763"/>
    </source>
</evidence>
<dbReference type="InterPro" id="IPR001126">
    <property type="entry name" value="UmuC"/>
</dbReference>
<comment type="subcellular location">
    <subcellularLocation>
        <location evidence="1 15">Cytoplasm</location>
    </subcellularLocation>
</comment>
<evidence type="ECO:0000256" key="4">
    <source>
        <dbReference type="ARBA" id="ARBA00022490"/>
    </source>
</evidence>
<evidence type="ECO:0000256" key="15">
    <source>
        <dbReference type="HAMAP-Rule" id="MF_01113"/>
    </source>
</evidence>
<organism evidence="17 18">
    <name type="scientific">Paludibacterium purpuratum</name>
    <dbReference type="NCBI Taxonomy" id="1144873"/>
    <lineage>
        <taxon>Bacteria</taxon>
        <taxon>Pseudomonadati</taxon>
        <taxon>Pseudomonadota</taxon>
        <taxon>Betaproteobacteria</taxon>
        <taxon>Neisseriales</taxon>
        <taxon>Chromobacteriaceae</taxon>
        <taxon>Paludibacterium</taxon>
    </lineage>
</organism>
<evidence type="ECO:0000313" key="17">
    <source>
        <dbReference type="EMBL" id="TDR76541.1"/>
    </source>
</evidence>
<dbReference type="SUPFAM" id="SSF56672">
    <property type="entry name" value="DNA/RNA polymerases"/>
    <property type="match status" value="1"/>
</dbReference>
<reference evidence="17 18" key="1">
    <citation type="submission" date="2019-03" db="EMBL/GenBank/DDBJ databases">
        <title>Genomic Encyclopedia of Type Strains, Phase III (KMG-III): the genomes of soil and plant-associated and newly described type strains.</title>
        <authorList>
            <person name="Whitman W."/>
        </authorList>
    </citation>
    <scope>NUCLEOTIDE SEQUENCE [LARGE SCALE GENOMIC DNA]</scope>
    <source>
        <strain evidence="17 18">CECT 8976</strain>
    </source>
</reference>